<accession>A0A1Q3D5X5</accession>
<evidence type="ECO:0000313" key="3">
    <source>
        <dbReference type="EMBL" id="GAV87859.1"/>
    </source>
</evidence>
<evidence type="ECO:0000259" key="2">
    <source>
        <dbReference type="PROSITE" id="PS50158"/>
    </source>
</evidence>
<organism evidence="3 4">
    <name type="scientific">Cephalotus follicularis</name>
    <name type="common">Albany pitcher plant</name>
    <dbReference type="NCBI Taxonomy" id="3775"/>
    <lineage>
        <taxon>Eukaryota</taxon>
        <taxon>Viridiplantae</taxon>
        <taxon>Streptophyta</taxon>
        <taxon>Embryophyta</taxon>
        <taxon>Tracheophyta</taxon>
        <taxon>Spermatophyta</taxon>
        <taxon>Magnoliopsida</taxon>
        <taxon>eudicotyledons</taxon>
        <taxon>Gunneridae</taxon>
        <taxon>Pentapetalae</taxon>
        <taxon>rosids</taxon>
        <taxon>fabids</taxon>
        <taxon>Oxalidales</taxon>
        <taxon>Cephalotaceae</taxon>
        <taxon>Cephalotus</taxon>
    </lineage>
</organism>
<feature type="domain" description="CCHC-type" evidence="2">
    <location>
        <begin position="1"/>
        <end position="16"/>
    </location>
</feature>
<reference evidence="4" key="1">
    <citation type="submission" date="2016-04" db="EMBL/GenBank/DDBJ databases">
        <title>Cephalotus genome sequencing.</title>
        <authorList>
            <person name="Fukushima K."/>
            <person name="Hasebe M."/>
            <person name="Fang X."/>
        </authorList>
    </citation>
    <scope>NUCLEOTIDE SEQUENCE [LARGE SCALE GENOMIC DNA]</scope>
    <source>
        <strain evidence="4">cv. St1</strain>
    </source>
</reference>
<dbReference type="PANTHER" id="PTHR35046:SF26">
    <property type="entry name" value="RNA-DIRECTED DNA POLYMERASE"/>
    <property type="match status" value="1"/>
</dbReference>
<evidence type="ECO:0000313" key="4">
    <source>
        <dbReference type="Proteomes" id="UP000187406"/>
    </source>
</evidence>
<dbReference type="GO" id="GO:0008270">
    <property type="term" value="F:zinc ion binding"/>
    <property type="evidence" value="ECO:0007669"/>
    <property type="project" value="UniProtKB-KW"/>
</dbReference>
<sequence>CYNCHARGHIAVRCPQRALNIEYETVDPPESEDQVVNAVEYSGDEDELVDDFEEDNEQFGVVRCNLPTIRDDNEWKRTTIFHTFIRCGEQSCKLVIDDGSCMNIVSKTAIGRLNLKVEPHPKPFRVS</sequence>
<dbReference type="InterPro" id="IPR001878">
    <property type="entry name" value="Znf_CCHC"/>
</dbReference>
<keyword evidence="1" id="KW-0479">Metal-binding</keyword>
<keyword evidence="4" id="KW-1185">Reference proteome</keyword>
<dbReference type="PROSITE" id="PS50158">
    <property type="entry name" value="ZF_CCHC"/>
    <property type="match status" value="1"/>
</dbReference>
<evidence type="ECO:0000256" key="1">
    <source>
        <dbReference type="PROSITE-ProRule" id="PRU00047"/>
    </source>
</evidence>
<dbReference type="EMBL" id="BDDD01004542">
    <property type="protein sequence ID" value="GAV87859.1"/>
    <property type="molecule type" value="Genomic_DNA"/>
</dbReference>
<dbReference type="PANTHER" id="PTHR35046">
    <property type="entry name" value="ZINC KNUCKLE (CCHC-TYPE) FAMILY PROTEIN"/>
    <property type="match status" value="1"/>
</dbReference>
<keyword evidence="1" id="KW-0862">Zinc</keyword>
<dbReference type="AlphaFoldDB" id="A0A1Q3D5X5"/>
<proteinExistence type="predicted"/>
<keyword evidence="1" id="KW-0863">Zinc-finger</keyword>
<feature type="non-terminal residue" evidence="3">
    <location>
        <position position="1"/>
    </location>
</feature>
<dbReference type="OrthoDB" id="1166507at2759"/>
<comment type="caution">
    <text evidence="3">The sequence shown here is derived from an EMBL/GenBank/DDBJ whole genome shotgun (WGS) entry which is preliminary data.</text>
</comment>
<dbReference type="InParanoid" id="A0A1Q3D5X5"/>
<gene>
    <name evidence="3" type="ORF">CFOL_v3_31284</name>
</gene>
<protein>
    <recommendedName>
        <fullName evidence="2">CCHC-type domain-containing protein</fullName>
    </recommendedName>
</protein>
<dbReference type="Proteomes" id="UP000187406">
    <property type="component" value="Unassembled WGS sequence"/>
</dbReference>
<name>A0A1Q3D5X5_CEPFO</name>
<dbReference type="GO" id="GO:0003676">
    <property type="term" value="F:nucleic acid binding"/>
    <property type="evidence" value="ECO:0007669"/>
    <property type="project" value="InterPro"/>
</dbReference>